<proteinExistence type="predicted"/>
<evidence type="ECO:0000313" key="2">
    <source>
        <dbReference type="Proteomes" id="UP000813462"/>
    </source>
</evidence>
<dbReference type="AlphaFoldDB" id="A0A978VTE1"/>
<organism evidence="1 2">
    <name type="scientific">Ziziphus jujuba var. spinosa</name>
    <dbReference type="NCBI Taxonomy" id="714518"/>
    <lineage>
        <taxon>Eukaryota</taxon>
        <taxon>Viridiplantae</taxon>
        <taxon>Streptophyta</taxon>
        <taxon>Embryophyta</taxon>
        <taxon>Tracheophyta</taxon>
        <taxon>Spermatophyta</taxon>
        <taxon>Magnoliopsida</taxon>
        <taxon>eudicotyledons</taxon>
        <taxon>Gunneridae</taxon>
        <taxon>Pentapetalae</taxon>
        <taxon>rosids</taxon>
        <taxon>fabids</taxon>
        <taxon>Rosales</taxon>
        <taxon>Rhamnaceae</taxon>
        <taxon>Paliureae</taxon>
        <taxon>Ziziphus</taxon>
    </lineage>
</organism>
<protein>
    <recommendedName>
        <fullName evidence="3">Late embryogenesis abundant protein LEA-2 subgroup domain-containing protein</fullName>
    </recommendedName>
</protein>
<comment type="caution">
    <text evidence="1">The sequence shown here is derived from an EMBL/GenBank/DDBJ whole genome shotgun (WGS) entry which is preliminary data.</text>
</comment>
<name>A0A978VTE1_ZIZJJ</name>
<dbReference type="Proteomes" id="UP000813462">
    <property type="component" value="Unassembled WGS sequence"/>
</dbReference>
<accession>A0A978VTE1</accession>
<dbReference type="EMBL" id="JAEACU010000002">
    <property type="protein sequence ID" value="KAH7542086.1"/>
    <property type="molecule type" value="Genomic_DNA"/>
</dbReference>
<gene>
    <name evidence="1" type="ORF">FEM48_Zijuj02G0036000</name>
</gene>
<reference evidence="1" key="1">
    <citation type="journal article" date="2021" name="Front. Plant Sci.">
        <title>Chromosome-Scale Genome Assembly for Chinese Sour Jujube and Insights Into Its Genome Evolution and Domestication Signature.</title>
        <authorList>
            <person name="Shen L.-Y."/>
            <person name="Luo H."/>
            <person name="Wang X.-L."/>
            <person name="Wang X.-M."/>
            <person name="Qiu X.-J."/>
            <person name="Liu H."/>
            <person name="Zhou S.-S."/>
            <person name="Jia K.-H."/>
            <person name="Nie S."/>
            <person name="Bao Y.-T."/>
            <person name="Zhang R.-G."/>
            <person name="Yun Q.-Z."/>
            <person name="Chai Y.-H."/>
            <person name="Lu J.-Y."/>
            <person name="Li Y."/>
            <person name="Zhao S.-W."/>
            <person name="Mao J.-F."/>
            <person name="Jia S.-G."/>
            <person name="Mao Y.-M."/>
        </authorList>
    </citation>
    <scope>NUCLEOTIDE SEQUENCE</scope>
    <source>
        <strain evidence="1">AT0</strain>
        <tissue evidence="1">Leaf</tissue>
    </source>
</reference>
<evidence type="ECO:0000313" key="1">
    <source>
        <dbReference type="EMBL" id="KAH7542086.1"/>
    </source>
</evidence>
<evidence type="ECO:0008006" key="3">
    <source>
        <dbReference type="Google" id="ProtNLM"/>
    </source>
</evidence>
<sequence length="168" mass="19389">MGIIWAVVKPKRPQVVAVNGYIVQDTRKISKDNTSLNGTVYFNFRFYNPNKKAIIYCDTLNATSSFSDKTKIIGGLNRSVLLKPDYEMYVNYTFPVEFWSIYIFMPKYLSQGRLTLSVLFKAKIRFKVARWKSVPRTINIDCSPLVVFNNDKNPDTPTFKPTACKVDY</sequence>